<proteinExistence type="predicted"/>
<organism evidence="1 2">
    <name type="scientific">Streptomyces antioxidans</name>
    <dbReference type="NCBI Taxonomy" id="1507734"/>
    <lineage>
        <taxon>Bacteria</taxon>
        <taxon>Bacillati</taxon>
        <taxon>Actinomycetota</taxon>
        <taxon>Actinomycetes</taxon>
        <taxon>Kitasatosporales</taxon>
        <taxon>Streptomycetaceae</taxon>
        <taxon>Streptomyces</taxon>
    </lineage>
</organism>
<feature type="non-terminal residue" evidence="1">
    <location>
        <position position="1"/>
    </location>
</feature>
<dbReference type="Proteomes" id="UP000033615">
    <property type="component" value="Unassembled WGS sequence"/>
</dbReference>
<dbReference type="EMBL" id="LAKD02000069">
    <property type="protein sequence ID" value="OPF75613.1"/>
    <property type="molecule type" value="Genomic_DNA"/>
</dbReference>
<dbReference type="AlphaFoldDB" id="A0A1V4D0B4"/>
<evidence type="ECO:0000313" key="1">
    <source>
        <dbReference type="EMBL" id="OPF75613.1"/>
    </source>
</evidence>
<gene>
    <name evidence="1" type="ORF">VT50_0224665</name>
</gene>
<keyword evidence="2" id="KW-1185">Reference proteome</keyword>
<name>A0A1V4D0B4_9ACTN</name>
<protein>
    <submittedName>
        <fullName evidence="1">Uncharacterized protein</fullName>
    </submittedName>
</protein>
<sequence length="93" mass="10184">LLNPQIDSTGAVKAAWSVNAAVTESAPHRSIHRLRPDLLAAHIADHWQVPTDDRPQLDAAARDRAFFDAEEAIDAARTFYLHASGTIDKQSVN</sequence>
<evidence type="ECO:0000313" key="2">
    <source>
        <dbReference type="Proteomes" id="UP000033615"/>
    </source>
</evidence>
<reference evidence="1" key="1">
    <citation type="submission" date="2016-12" db="EMBL/GenBank/DDBJ databases">
        <title>Genome sequence of Streptomyces antioxidans MUSC 164.</title>
        <authorList>
            <person name="Lee L.-H."/>
            <person name="Ser H.-L."/>
        </authorList>
    </citation>
    <scope>NUCLEOTIDE SEQUENCE [LARGE SCALE GENOMIC DNA]</scope>
    <source>
        <strain evidence="1">MUSC 164</strain>
    </source>
</reference>
<comment type="caution">
    <text evidence="1">The sequence shown here is derived from an EMBL/GenBank/DDBJ whole genome shotgun (WGS) entry which is preliminary data.</text>
</comment>
<accession>A0A1V4D0B4</accession>